<keyword evidence="1" id="KW-0472">Membrane</keyword>
<evidence type="ECO:0000256" key="1">
    <source>
        <dbReference type="SAM" id="Phobius"/>
    </source>
</evidence>
<keyword evidence="3" id="KW-1185">Reference proteome</keyword>
<dbReference type="EMBL" id="JAOSID010000003">
    <property type="protein sequence ID" value="MDO8168030.1"/>
    <property type="molecule type" value="Genomic_DNA"/>
</dbReference>
<organism evidence="2 3">
    <name type="scientific">Candidatus Phytoplasma melaleucae</name>
    <dbReference type="NCBI Taxonomy" id="2982630"/>
    <lineage>
        <taxon>Bacteria</taxon>
        <taxon>Bacillati</taxon>
        <taxon>Mycoplasmatota</taxon>
        <taxon>Mollicutes</taxon>
        <taxon>Acholeplasmatales</taxon>
        <taxon>Acholeplasmataceae</taxon>
        <taxon>Candidatus Phytoplasma</taxon>
    </lineage>
</organism>
<proteinExistence type="predicted"/>
<gene>
    <name evidence="2" type="ORF">OC680_00845</name>
</gene>
<accession>A0ABT9DD81</accession>
<dbReference type="RefSeq" id="WP_304515234.1">
    <property type="nucleotide sequence ID" value="NZ_JAOSID010000003.1"/>
</dbReference>
<sequence>MARFSKFRRFRSVVVRTVGRRRLSLSRLILPIIGILGLILVLLAHKGYIYLPQ</sequence>
<keyword evidence="1" id="KW-0812">Transmembrane</keyword>
<dbReference type="Proteomes" id="UP001172036">
    <property type="component" value="Unassembled WGS sequence"/>
</dbReference>
<protein>
    <submittedName>
        <fullName evidence="2">Uncharacterized protein</fullName>
    </submittedName>
</protein>
<evidence type="ECO:0000313" key="2">
    <source>
        <dbReference type="EMBL" id="MDO8168030.1"/>
    </source>
</evidence>
<reference evidence="2 3" key="1">
    <citation type="journal article" date="2023" name="Int. J. Syst. Evol. Microbiol.">
        <title>The observation of taxonomic boundaries for the 16SrII and 16SrXXV phytoplasmas using genome-based delimitation.</title>
        <authorList>
            <person name="Rodrigues Jardim B."/>
            <person name="Tran-Nguyen L.T.T."/>
            <person name="Gambley C."/>
            <person name="Al-Sadi A.M."/>
            <person name="Al-Subhi A.M."/>
            <person name="Foissac X."/>
            <person name="Salar P."/>
            <person name="Cai H."/>
            <person name="Yang J.Y."/>
            <person name="Davis R."/>
            <person name="Jones L."/>
            <person name="Rodoni B."/>
            <person name="Constable F.E."/>
        </authorList>
    </citation>
    <scope>NUCLEOTIDE SEQUENCE [LARGE SCALE GENOMIC DNA]</scope>
    <source>
        <strain evidence="2">BAWM-155c</strain>
    </source>
</reference>
<keyword evidence="1" id="KW-1133">Transmembrane helix</keyword>
<feature type="transmembrane region" description="Helical" evidence="1">
    <location>
        <begin position="28"/>
        <end position="51"/>
    </location>
</feature>
<evidence type="ECO:0000313" key="3">
    <source>
        <dbReference type="Proteomes" id="UP001172036"/>
    </source>
</evidence>
<name>A0ABT9DD81_9MOLU</name>
<comment type="caution">
    <text evidence="2">The sequence shown here is derived from an EMBL/GenBank/DDBJ whole genome shotgun (WGS) entry which is preliminary data.</text>
</comment>